<protein>
    <submittedName>
        <fullName evidence="1">Uncharacterized protein</fullName>
    </submittedName>
</protein>
<reference evidence="1 2" key="1">
    <citation type="submission" date="2024-09" db="EMBL/GenBank/DDBJ databases">
        <authorList>
            <person name="Sun Q."/>
            <person name="Mori K."/>
        </authorList>
    </citation>
    <scope>NUCLEOTIDE SEQUENCE [LARGE SCALE GENOMIC DNA]</scope>
    <source>
        <strain evidence="1 2">JCM 11201</strain>
    </source>
</reference>
<dbReference type="EMBL" id="JBHMAF010000196">
    <property type="protein sequence ID" value="MFB9761852.1"/>
    <property type="molecule type" value="Genomic_DNA"/>
</dbReference>
<proteinExistence type="predicted"/>
<accession>A0ABV5WMN9</accession>
<name>A0ABV5WMN9_9BACI</name>
<evidence type="ECO:0000313" key="2">
    <source>
        <dbReference type="Proteomes" id="UP001589609"/>
    </source>
</evidence>
<evidence type="ECO:0000313" key="1">
    <source>
        <dbReference type="EMBL" id="MFB9761852.1"/>
    </source>
</evidence>
<organism evidence="1 2">
    <name type="scientific">Ectobacillus funiculus</name>
    <dbReference type="NCBI Taxonomy" id="137993"/>
    <lineage>
        <taxon>Bacteria</taxon>
        <taxon>Bacillati</taxon>
        <taxon>Bacillota</taxon>
        <taxon>Bacilli</taxon>
        <taxon>Bacillales</taxon>
        <taxon>Bacillaceae</taxon>
        <taxon>Ectobacillus</taxon>
    </lineage>
</organism>
<dbReference type="Proteomes" id="UP001589609">
    <property type="component" value="Unassembled WGS sequence"/>
</dbReference>
<comment type="caution">
    <text evidence="1">The sequence shown here is derived from an EMBL/GenBank/DDBJ whole genome shotgun (WGS) entry which is preliminary data.</text>
</comment>
<dbReference type="RefSeq" id="WP_379951941.1">
    <property type="nucleotide sequence ID" value="NZ_JBHMAF010000196.1"/>
</dbReference>
<keyword evidence="2" id="KW-1185">Reference proteome</keyword>
<sequence>MNIQDQWDVKFLDVVRQSELKRGATREQLLFPDSEEVEELMDDYGYEAVLEREHDDELEDILGEELMELMERSVFSAEHPRQQLISFINGLGFHLLDWIVLLETEFGVSSTKFTGEATKKMEKRLSHFPYIDRETSIFDVTFGEAIELLERVTDGAVRIR</sequence>
<gene>
    <name evidence="1" type="ORF">ACFFMS_26855</name>
</gene>